<keyword evidence="3" id="KW-1185">Reference proteome</keyword>
<evidence type="ECO:0000256" key="1">
    <source>
        <dbReference type="SAM" id="SignalP"/>
    </source>
</evidence>
<proteinExistence type="predicted"/>
<dbReference type="AlphaFoldDB" id="A0AA39YHZ2"/>
<reference evidence="2" key="1">
    <citation type="submission" date="2023-06" db="EMBL/GenBank/DDBJ databases">
        <title>Genome-scale phylogeny and comparative genomics of the fungal order Sordariales.</title>
        <authorList>
            <consortium name="Lawrence Berkeley National Laboratory"/>
            <person name="Hensen N."/>
            <person name="Bonometti L."/>
            <person name="Westerberg I."/>
            <person name="Brannstrom I.O."/>
            <person name="Guillou S."/>
            <person name="Cros-Aarteil S."/>
            <person name="Calhoun S."/>
            <person name="Haridas S."/>
            <person name="Kuo A."/>
            <person name="Mondo S."/>
            <person name="Pangilinan J."/>
            <person name="Riley R."/>
            <person name="Labutti K."/>
            <person name="Andreopoulos B."/>
            <person name="Lipzen A."/>
            <person name="Chen C."/>
            <person name="Yanf M."/>
            <person name="Daum C."/>
            <person name="Ng V."/>
            <person name="Clum A."/>
            <person name="Steindorff A."/>
            <person name="Ohm R."/>
            <person name="Martin F."/>
            <person name="Silar P."/>
            <person name="Natvig D."/>
            <person name="Lalanne C."/>
            <person name="Gautier V."/>
            <person name="Ament-Velasquez S.L."/>
            <person name="Kruys A."/>
            <person name="Hutchinson M.I."/>
            <person name="Powell A.J."/>
            <person name="Barry K."/>
            <person name="Miller A.N."/>
            <person name="Grigoriev I.V."/>
            <person name="Debuchy R."/>
            <person name="Gladieux P."/>
            <person name="Thoren M.H."/>
            <person name="Johannesson H."/>
        </authorList>
    </citation>
    <scope>NUCLEOTIDE SEQUENCE</scope>
    <source>
        <strain evidence="2">SMH2532-1</strain>
    </source>
</reference>
<dbReference type="EMBL" id="JAULSV010000002">
    <property type="protein sequence ID" value="KAK0651360.1"/>
    <property type="molecule type" value="Genomic_DNA"/>
</dbReference>
<gene>
    <name evidence="2" type="ORF">B0T16DRAFT_403742</name>
</gene>
<accession>A0AA39YHZ2</accession>
<keyword evidence="1" id="KW-0732">Signal</keyword>
<evidence type="ECO:0000313" key="3">
    <source>
        <dbReference type="Proteomes" id="UP001174936"/>
    </source>
</evidence>
<dbReference type="Proteomes" id="UP001174936">
    <property type="component" value="Unassembled WGS sequence"/>
</dbReference>
<comment type="caution">
    <text evidence="2">The sequence shown here is derived from an EMBL/GenBank/DDBJ whole genome shotgun (WGS) entry which is preliminary data.</text>
</comment>
<protein>
    <submittedName>
        <fullName evidence="2">Uncharacterized protein</fullName>
    </submittedName>
</protein>
<name>A0AA39YHZ2_9PEZI</name>
<evidence type="ECO:0000313" key="2">
    <source>
        <dbReference type="EMBL" id="KAK0651360.1"/>
    </source>
</evidence>
<feature type="chain" id="PRO_5041221778" evidence="1">
    <location>
        <begin position="17"/>
        <end position="89"/>
    </location>
</feature>
<feature type="signal peptide" evidence="1">
    <location>
        <begin position="1"/>
        <end position="16"/>
    </location>
</feature>
<sequence length="89" mass="9788">MMRVALSLEFLYISCGACFLYRKEGVPGRIWKAGGGVDSRLKPIHGERDLLEALNGETEVPKVPFNLVVPDQARGIARSQPKIQYAAST</sequence>
<organism evidence="2 3">
    <name type="scientific">Cercophora newfieldiana</name>
    <dbReference type="NCBI Taxonomy" id="92897"/>
    <lineage>
        <taxon>Eukaryota</taxon>
        <taxon>Fungi</taxon>
        <taxon>Dikarya</taxon>
        <taxon>Ascomycota</taxon>
        <taxon>Pezizomycotina</taxon>
        <taxon>Sordariomycetes</taxon>
        <taxon>Sordariomycetidae</taxon>
        <taxon>Sordariales</taxon>
        <taxon>Lasiosphaeriaceae</taxon>
        <taxon>Cercophora</taxon>
    </lineage>
</organism>